<reference evidence="1" key="1">
    <citation type="submission" date="2024-06" db="EMBL/GenBank/DDBJ databases">
        <title>Diversity, functionality, and evolutionary history of bacterial symbionts in false click beetles (Coleoptera, Throscidae).</title>
        <authorList>
            <person name="Wierz J.C."/>
            <person name="Malm H."/>
            <person name="Kaltenpoth M."/>
            <person name="Engl T."/>
        </authorList>
    </citation>
    <scope>NUCLEOTIDE SEQUENCE</scope>
    <source>
        <strain evidence="1">Tder</strain>
    </source>
</reference>
<gene>
    <name evidence="1" type="ORF">ABNO82_00690</name>
</gene>
<dbReference type="AlphaFoldDB" id="A0AAU7QR51"/>
<proteinExistence type="predicted"/>
<name>A0AAU7QR51_9FLAO</name>
<protein>
    <submittedName>
        <fullName evidence="1">Uncharacterized protein</fullName>
    </submittedName>
</protein>
<accession>A0AAU7QR51</accession>
<organism evidence="1">
    <name type="scientific">Candidatus Shikimatogenerans sp. Tder</name>
    <dbReference type="NCBI Taxonomy" id="3158566"/>
    <lineage>
        <taxon>Bacteria</taxon>
        <taxon>Pseudomonadati</taxon>
        <taxon>Bacteroidota</taxon>
        <taxon>Flavobacteriia</taxon>
        <taxon>Flavobacteriales</taxon>
        <taxon>Candidatus Shikimatogenerans</taxon>
    </lineage>
</organism>
<sequence length="240" mass="30189">MFNNKIFKINNYKKHLKYIYILQLIDNNLCKIYKYYNYKYLITTKLNNLLIKIKNNNNFLNKKKKKYIFKYIKNKKKYNKKYNKKKYNFFLKKIFKNYKKKYELKYLKYKYKYKKILKKYYIKVLKIYYDIIYINYKISIYNENYIKKLINYKLKNIIKINKYLLRYYLFIQKNNLNNEVVVIIKNNISFKNNILIPSQNYINLFLKKKIILNELDGTILIDFLYAKKIKYNYKKKIKKL</sequence>
<evidence type="ECO:0000313" key="1">
    <source>
        <dbReference type="EMBL" id="XBT18464.1"/>
    </source>
</evidence>
<dbReference type="EMBL" id="CP157895">
    <property type="protein sequence ID" value="XBT18464.1"/>
    <property type="molecule type" value="Genomic_DNA"/>
</dbReference>